<dbReference type="NCBIfam" id="TIGR01430">
    <property type="entry name" value="aden_deam"/>
    <property type="match status" value="1"/>
</dbReference>
<keyword evidence="8" id="KW-1185">Reference proteome</keyword>
<keyword evidence="4" id="KW-0378">Hydrolase</keyword>
<keyword evidence="3" id="KW-0479">Metal-binding</keyword>
<dbReference type="InterPro" id="IPR001365">
    <property type="entry name" value="A_deaminase_dom"/>
</dbReference>
<feature type="domain" description="Adenosine deaminase" evidence="6">
    <location>
        <begin position="16"/>
        <end position="336"/>
    </location>
</feature>
<gene>
    <name evidence="7" type="ORF">ETSY1_44155</name>
</gene>
<proteinExistence type="inferred from homology"/>
<dbReference type="PANTHER" id="PTHR43114">
    <property type="entry name" value="ADENINE DEAMINASE"/>
    <property type="match status" value="1"/>
</dbReference>
<evidence type="ECO:0000256" key="5">
    <source>
        <dbReference type="ARBA" id="ARBA00022833"/>
    </source>
</evidence>
<comment type="cofactor">
    <cofactor evidence="1">
        <name>Zn(2+)</name>
        <dbReference type="ChEBI" id="CHEBI:29105"/>
    </cofactor>
</comment>
<dbReference type="GO" id="GO:0046872">
    <property type="term" value="F:metal ion binding"/>
    <property type="evidence" value="ECO:0007669"/>
    <property type="project" value="UniProtKB-KW"/>
</dbReference>
<organism evidence="7 8">
    <name type="scientific">Entotheonella factor</name>
    <dbReference type="NCBI Taxonomy" id="1429438"/>
    <lineage>
        <taxon>Bacteria</taxon>
        <taxon>Pseudomonadati</taxon>
        <taxon>Nitrospinota/Tectimicrobiota group</taxon>
        <taxon>Candidatus Tectimicrobiota</taxon>
        <taxon>Candidatus Entotheonellia</taxon>
        <taxon>Candidatus Entotheonellales</taxon>
        <taxon>Candidatus Entotheonellaceae</taxon>
        <taxon>Candidatus Entotheonella</taxon>
    </lineage>
</organism>
<dbReference type="GO" id="GO:0000034">
    <property type="term" value="F:adenine deaminase activity"/>
    <property type="evidence" value="ECO:0007669"/>
    <property type="project" value="TreeGrafter"/>
</dbReference>
<dbReference type="InterPro" id="IPR006330">
    <property type="entry name" value="Ado/ade_deaminase"/>
</dbReference>
<evidence type="ECO:0000256" key="3">
    <source>
        <dbReference type="ARBA" id="ARBA00022723"/>
    </source>
</evidence>
<feature type="non-terminal residue" evidence="7">
    <location>
        <position position="358"/>
    </location>
</feature>
<dbReference type="Proteomes" id="UP000019141">
    <property type="component" value="Unassembled WGS sequence"/>
</dbReference>
<evidence type="ECO:0000256" key="2">
    <source>
        <dbReference type="ARBA" id="ARBA00006676"/>
    </source>
</evidence>
<dbReference type="EMBL" id="AZHW01001534">
    <property type="protein sequence ID" value="ETW92323.1"/>
    <property type="molecule type" value="Genomic_DNA"/>
</dbReference>
<dbReference type="HOGENOM" id="CLU_039228_7_1_7"/>
<comment type="similarity">
    <text evidence="2">Belongs to the metallo-dependent hydrolases superfamily. Adenosine and AMP deaminases family.</text>
</comment>
<keyword evidence="5" id="KW-0862">Zinc</keyword>
<dbReference type="GO" id="GO:0005829">
    <property type="term" value="C:cytosol"/>
    <property type="evidence" value="ECO:0007669"/>
    <property type="project" value="TreeGrafter"/>
</dbReference>
<dbReference type="AlphaFoldDB" id="W4L2M7"/>
<reference evidence="7 8" key="1">
    <citation type="journal article" date="2014" name="Nature">
        <title>An environmental bacterial taxon with a large and distinct metabolic repertoire.</title>
        <authorList>
            <person name="Wilson M.C."/>
            <person name="Mori T."/>
            <person name="Ruckert C."/>
            <person name="Uria A.R."/>
            <person name="Helf M.J."/>
            <person name="Takada K."/>
            <person name="Gernert C."/>
            <person name="Steffens U.A."/>
            <person name="Heycke N."/>
            <person name="Schmitt S."/>
            <person name="Rinke C."/>
            <person name="Helfrich E.J."/>
            <person name="Brachmann A.O."/>
            <person name="Gurgui C."/>
            <person name="Wakimoto T."/>
            <person name="Kracht M."/>
            <person name="Crusemann M."/>
            <person name="Hentschel U."/>
            <person name="Abe I."/>
            <person name="Matsunaga S."/>
            <person name="Kalinowski J."/>
            <person name="Takeyama H."/>
            <person name="Piel J."/>
        </authorList>
    </citation>
    <scope>NUCLEOTIDE SEQUENCE [LARGE SCALE GENOMIC DNA]</scope>
    <source>
        <strain evidence="8">TSY1</strain>
    </source>
</reference>
<protein>
    <submittedName>
        <fullName evidence="7">Adenosine deaminase</fullName>
    </submittedName>
</protein>
<dbReference type="SUPFAM" id="SSF51556">
    <property type="entry name" value="Metallo-dependent hydrolases"/>
    <property type="match status" value="1"/>
</dbReference>
<dbReference type="PANTHER" id="PTHR43114:SF6">
    <property type="entry name" value="ADENINE DEAMINASE"/>
    <property type="match status" value="1"/>
</dbReference>
<dbReference type="GO" id="GO:0006146">
    <property type="term" value="P:adenine catabolic process"/>
    <property type="evidence" value="ECO:0007669"/>
    <property type="project" value="TreeGrafter"/>
</dbReference>
<accession>W4L2M7</accession>
<dbReference type="Gene3D" id="3.20.20.140">
    <property type="entry name" value="Metal-dependent hydrolases"/>
    <property type="match status" value="1"/>
</dbReference>
<evidence type="ECO:0000313" key="7">
    <source>
        <dbReference type="EMBL" id="ETW92323.1"/>
    </source>
</evidence>
<dbReference type="Pfam" id="PF00962">
    <property type="entry name" value="A_deaminase"/>
    <property type="match status" value="1"/>
</dbReference>
<evidence type="ECO:0000259" key="6">
    <source>
        <dbReference type="Pfam" id="PF00962"/>
    </source>
</evidence>
<dbReference type="InterPro" id="IPR032466">
    <property type="entry name" value="Metal_Hydrolase"/>
</dbReference>
<evidence type="ECO:0000256" key="1">
    <source>
        <dbReference type="ARBA" id="ARBA00001947"/>
    </source>
</evidence>
<name>W4L2M7_ENTF1</name>
<dbReference type="GO" id="GO:0043103">
    <property type="term" value="P:hypoxanthine salvage"/>
    <property type="evidence" value="ECO:0007669"/>
    <property type="project" value="TreeGrafter"/>
</dbReference>
<sequence length="358" mass="40814">MTHPTNKLRELLARLPKAELHCHLLGTIRQSTMTEIAAKNQSRTTREAIEQFYVRGDKPVGVLHIFRELETHILADADDLYRIAYEYGESIAPHHVRYAEVFWNPTGTLQQTHLPYPELQGAILRGFSDAEHDFGVTCRLIPSIDRQASASDAVEMVQLMIAHRDANVIGIGMDYNEVDRPPELFTEAYALAKQHGLKTTVHAGEFGMPWPNVETAINQLRVDRIDHGYTVLDHPELTARCAELGILFTVVPSNSYYLRTLSPEQWALQHPIRHMARAGLKIHPNTDDPAFHLINPTQCWERMVTDFDYSLDDLRSFMCNGLLGAWIGEETRRQWIREWTAEFDHLVAEAETGIDLVS</sequence>
<evidence type="ECO:0000256" key="4">
    <source>
        <dbReference type="ARBA" id="ARBA00022801"/>
    </source>
</evidence>
<evidence type="ECO:0000313" key="8">
    <source>
        <dbReference type="Proteomes" id="UP000019141"/>
    </source>
</evidence>
<comment type="caution">
    <text evidence="7">The sequence shown here is derived from an EMBL/GenBank/DDBJ whole genome shotgun (WGS) entry which is preliminary data.</text>
</comment>